<evidence type="ECO:0000256" key="2">
    <source>
        <dbReference type="SAM" id="Phobius"/>
    </source>
</evidence>
<reference evidence="3 4" key="1">
    <citation type="submission" date="2019-06" db="EMBL/GenBank/DDBJ databases">
        <title>Genome Sequence of the Brown Rot Fungal Pathogen Monilinia fructicola.</title>
        <authorList>
            <person name="De Miccolis Angelini R.M."/>
            <person name="Landi L."/>
            <person name="Abate D."/>
            <person name="Pollastro S."/>
            <person name="Romanazzi G."/>
            <person name="Faretra F."/>
        </authorList>
    </citation>
    <scope>NUCLEOTIDE SEQUENCE [LARGE SCALE GENOMIC DNA]</scope>
    <source>
        <strain evidence="3 4">Mfrc123</strain>
    </source>
</reference>
<keyword evidence="2" id="KW-0812">Transmembrane</keyword>
<organism evidence="3 4">
    <name type="scientific">Monilinia fructicola</name>
    <name type="common">Brown rot fungus</name>
    <name type="synonym">Ciboria fructicola</name>
    <dbReference type="NCBI Taxonomy" id="38448"/>
    <lineage>
        <taxon>Eukaryota</taxon>
        <taxon>Fungi</taxon>
        <taxon>Dikarya</taxon>
        <taxon>Ascomycota</taxon>
        <taxon>Pezizomycotina</taxon>
        <taxon>Leotiomycetes</taxon>
        <taxon>Helotiales</taxon>
        <taxon>Sclerotiniaceae</taxon>
        <taxon>Monilinia</taxon>
    </lineage>
</organism>
<dbReference type="VEuPathDB" id="FungiDB:MFRU_009g03050"/>
<keyword evidence="2" id="KW-1133">Transmembrane helix</keyword>
<proteinExistence type="predicted"/>
<keyword evidence="2" id="KW-0472">Membrane</keyword>
<keyword evidence="4" id="KW-1185">Reference proteome</keyword>
<dbReference type="Proteomes" id="UP000322873">
    <property type="component" value="Unassembled WGS sequence"/>
</dbReference>
<protein>
    <submittedName>
        <fullName evidence="3">Uncharacterized protein</fullName>
    </submittedName>
</protein>
<feature type="transmembrane region" description="Helical" evidence="2">
    <location>
        <begin position="12"/>
        <end position="31"/>
    </location>
</feature>
<feature type="region of interest" description="Disordered" evidence="1">
    <location>
        <begin position="50"/>
        <end position="85"/>
    </location>
</feature>
<evidence type="ECO:0000313" key="4">
    <source>
        <dbReference type="Proteomes" id="UP000322873"/>
    </source>
</evidence>
<gene>
    <name evidence="3" type="ORF">EYC84_006574</name>
</gene>
<dbReference type="AlphaFoldDB" id="A0A5M9KC09"/>
<name>A0A5M9KC09_MONFR</name>
<evidence type="ECO:0000313" key="3">
    <source>
        <dbReference type="EMBL" id="KAA8576455.1"/>
    </source>
</evidence>
<accession>A0A5M9KC09</accession>
<comment type="caution">
    <text evidence="3">The sequence shown here is derived from an EMBL/GenBank/DDBJ whole genome shotgun (WGS) entry which is preliminary data.</text>
</comment>
<evidence type="ECO:0000256" key="1">
    <source>
        <dbReference type="SAM" id="MobiDB-lite"/>
    </source>
</evidence>
<sequence>MITMDTTAISSQWAFVFGVMVFLLTGLAFSYTQSWHKSLLSNFHIQHRRASTSATPPRSLSPSKKTAEKSSNSTSNAPTYYDAFPPSRRSTLAQVARKIPPRFGIVLTSSNPSIEHMAKNKLSMTQSYTLGFETPKYTPMGFSTQELNAMGDFPPYDILTGVPLPQPYEGFNPKTALPRPYRPMRWQYHQTMCN</sequence>
<dbReference type="EMBL" id="VICG01000001">
    <property type="protein sequence ID" value="KAA8576455.1"/>
    <property type="molecule type" value="Genomic_DNA"/>
</dbReference>
<feature type="compositionally biased region" description="Polar residues" evidence="1">
    <location>
        <begin position="51"/>
        <end position="78"/>
    </location>
</feature>